<evidence type="ECO:0000256" key="1">
    <source>
        <dbReference type="ARBA" id="ARBA00023125"/>
    </source>
</evidence>
<dbReference type="PROSITE" id="PS50110">
    <property type="entry name" value="RESPONSE_REGULATORY"/>
    <property type="match status" value="1"/>
</dbReference>
<evidence type="ECO:0008006" key="5">
    <source>
        <dbReference type="Google" id="ProtNLM"/>
    </source>
</evidence>
<dbReference type="Pfam" id="PF00072">
    <property type="entry name" value="Response_reg"/>
    <property type="match status" value="1"/>
</dbReference>
<dbReference type="GO" id="GO:0006355">
    <property type="term" value="P:regulation of DNA-templated transcription"/>
    <property type="evidence" value="ECO:0007669"/>
    <property type="project" value="InterPro"/>
</dbReference>
<dbReference type="Pfam" id="PF00196">
    <property type="entry name" value="GerE"/>
    <property type="match status" value="1"/>
</dbReference>
<dbReference type="PROSITE" id="PS00622">
    <property type="entry name" value="HTH_LUXR_1"/>
    <property type="match status" value="1"/>
</dbReference>
<proteinExistence type="predicted"/>
<evidence type="ECO:0000313" key="4">
    <source>
        <dbReference type="EMBL" id="VAW19465.1"/>
    </source>
</evidence>
<dbReference type="SMART" id="SM00421">
    <property type="entry name" value="HTH_LUXR"/>
    <property type="match status" value="1"/>
</dbReference>
<dbReference type="SUPFAM" id="SSF52172">
    <property type="entry name" value="CheY-like"/>
    <property type="match status" value="1"/>
</dbReference>
<sequence>YKQAKIITSTWEPQLVLCDINLCTPKSGNDFVTQLKKTNPFVEVIFVTAFNDSETISSVKKVAPLNYILKPFTKKQLTIAVLLALNLINLKPRKTSTSLSELSPTEIKITHQIANGYSSAEIGETLNISSKTVRNHRYNISKKLRLSNENNSLLKWAISNLS</sequence>
<dbReference type="PANTHER" id="PTHR45566">
    <property type="entry name" value="HTH-TYPE TRANSCRIPTIONAL REGULATOR YHJB-RELATED"/>
    <property type="match status" value="1"/>
</dbReference>
<dbReference type="InterPro" id="IPR036388">
    <property type="entry name" value="WH-like_DNA-bd_sf"/>
</dbReference>
<dbReference type="EMBL" id="UOER01000047">
    <property type="protein sequence ID" value="VAW19465.1"/>
    <property type="molecule type" value="Genomic_DNA"/>
</dbReference>
<gene>
    <name evidence="4" type="ORF">MNBD_BACTEROID04-1113</name>
</gene>
<protein>
    <recommendedName>
        <fullName evidence="5">Two-component transcriptional response regulator, LuxR family</fullName>
    </recommendedName>
</protein>
<dbReference type="PRINTS" id="PR00038">
    <property type="entry name" value="HTHLUXR"/>
</dbReference>
<keyword evidence="1" id="KW-0238">DNA-binding</keyword>
<feature type="domain" description="HTH luxR-type" evidence="2">
    <location>
        <begin position="95"/>
        <end position="161"/>
    </location>
</feature>
<dbReference type="PANTHER" id="PTHR45566:SF1">
    <property type="entry name" value="HTH-TYPE TRANSCRIPTIONAL REGULATOR YHJB-RELATED"/>
    <property type="match status" value="1"/>
</dbReference>
<dbReference type="SUPFAM" id="SSF46894">
    <property type="entry name" value="C-terminal effector domain of the bipartite response regulators"/>
    <property type="match status" value="1"/>
</dbReference>
<feature type="domain" description="Response regulatory" evidence="3">
    <location>
        <begin position="1"/>
        <end position="85"/>
    </location>
</feature>
<dbReference type="InterPro" id="IPR016032">
    <property type="entry name" value="Sig_transdc_resp-reg_C-effctor"/>
</dbReference>
<dbReference type="PROSITE" id="PS50043">
    <property type="entry name" value="HTH_LUXR_2"/>
    <property type="match status" value="1"/>
</dbReference>
<dbReference type="InterPro" id="IPR000792">
    <property type="entry name" value="Tscrpt_reg_LuxR_C"/>
</dbReference>
<accession>A0A3B0TLB6</accession>
<dbReference type="InterPro" id="IPR001789">
    <property type="entry name" value="Sig_transdc_resp-reg_receiver"/>
</dbReference>
<evidence type="ECO:0000259" key="2">
    <source>
        <dbReference type="PROSITE" id="PS50043"/>
    </source>
</evidence>
<dbReference type="Gene3D" id="1.10.10.10">
    <property type="entry name" value="Winged helix-like DNA-binding domain superfamily/Winged helix DNA-binding domain"/>
    <property type="match status" value="1"/>
</dbReference>
<dbReference type="GO" id="GO:0003677">
    <property type="term" value="F:DNA binding"/>
    <property type="evidence" value="ECO:0007669"/>
    <property type="project" value="UniProtKB-KW"/>
</dbReference>
<name>A0A3B0TLB6_9ZZZZ</name>
<evidence type="ECO:0000259" key="3">
    <source>
        <dbReference type="PROSITE" id="PS50110"/>
    </source>
</evidence>
<dbReference type="Gene3D" id="3.40.50.2300">
    <property type="match status" value="1"/>
</dbReference>
<dbReference type="InterPro" id="IPR011006">
    <property type="entry name" value="CheY-like_superfamily"/>
</dbReference>
<dbReference type="GO" id="GO:0000160">
    <property type="term" value="P:phosphorelay signal transduction system"/>
    <property type="evidence" value="ECO:0007669"/>
    <property type="project" value="InterPro"/>
</dbReference>
<organism evidence="4">
    <name type="scientific">hydrothermal vent metagenome</name>
    <dbReference type="NCBI Taxonomy" id="652676"/>
    <lineage>
        <taxon>unclassified sequences</taxon>
        <taxon>metagenomes</taxon>
        <taxon>ecological metagenomes</taxon>
    </lineage>
</organism>
<dbReference type="InterPro" id="IPR051015">
    <property type="entry name" value="EvgA-like"/>
</dbReference>
<dbReference type="CDD" id="cd06170">
    <property type="entry name" value="LuxR_C_like"/>
    <property type="match status" value="1"/>
</dbReference>
<feature type="non-terminal residue" evidence="4">
    <location>
        <position position="1"/>
    </location>
</feature>
<reference evidence="4" key="1">
    <citation type="submission" date="2018-06" db="EMBL/GenBank/DDBJ databases">
        <authorList>
            <person name="Zhirakovskaya E."/>
        </authorList>
    </citation>
    <scope>NUCLEOTIDE SEQUENCE</scope>
</reference>
<dbReference type="AlphaFoldDB" id="A0A3B0TLB6"/>